<evidence type="ECO:0000313" key="2">
    <source>
        <dbReference type="EMBL" id="ANU62915.1"/>
    </source>
</evidence>
<evidence type="ECO:0000259" key="1">
    <source>
        <dbReference type="PROSITE" id="PS50093"/>
    </source>
</evidence>
<dbReference type="OrthoDB" id="975810at2"/>
<dbReference type="KEGG" id="pary:A4V02_03730"/>
<name>A0A1B1S7Z5_9BACT</name>
<accession>A0A1B1S7Z5</accession>
<accession>A0A1Z2XDR3</accession>
<dbReference type="InterPro" id="IPR041696">
    <property type="entry name" value="PKD_3"/>
</dbReference>
<dbReference type="PROSITE" id="PS51257">
    <property type="entry name" value="PROKAR_LIPOPROTEIN"/>
    <property type="match status" value="1"/>
</dbReference>
<dbReference type="STRING" id="1796646.A4V02_03730"/>
<protein>
    <submittedName>
        <fullName evidence="2">Cell surface protein</fullName>
    </submittedName>
</protein>
<evidence type="ECO:0000313" key="3">
    <source>
        <dbReference type="Proteomes" id="UP000186351"/>
    </source>
</evidence>
<reference evidence="3" key="1">
    <citation type="submission" date="2016-04" db="EMBL/GenBank/DDBJ databases">
        <title>Complete Genome Sequences of Twelve Strains of a Stable Defined Moderately Diverse Mouse Microbiota 2 (sDMDMm2).</title>
        <authorList>
            <person name="Uchimura Y."/>
            <person name="Wyss M."/>
            <person name="Brugiroux S."/>
            <person name="Limenitakis J.P."/>
            <person name="Stecher B."/>
            <person name="McCoy K.D."/>
            <person name="Macpherson A.J."/>
        </authorList>
    </citation>
    <scope>NUCLEOTIDE SEQUENCE [LARGE SCALE GENOMIC DNA]</scope>
    <source>
        <strain evidence="3">YL27</strain>
    </source>
</reference>
<dbReference type="EMBL" id="CP015402">
    <property type="protein sequence ID" value="ANU62915.1"/>
    <property type="molecule type" value="Genomic_DNA"/>
</dbReference>
<dbReference type="GeneID" id="65535956"/>
<feature type="domain" description="PKD" evidence="1">
    <location>
        <begin position="62"/>
        <end position="112"/>
    </location>
</feature>
<gene>
    <name evidence="2" type="ORF">A4V02_03730</name>
</gene>
<organism evidence="2 3">
    <name type="scientific">Muribaculum intestinale</name>
    <dbReference type="NCBI Taxonomy" id="1796646"/>
    <lineage>
        <taxon>Bacteria</taxon>
        <taxon>Pseudomonadati</taxon>
        <taxon>Bacteroidota</taxon>
        <taxon>Bacteroidia</taxon>
        <taxon>Bacteroidales</taxon>
        <taxon>Muribaculaceae</taxon>
        <taxon>Muribaculum</taxon>
    </lineage>
</organism>
<dbReference type="AlphaFoldDB" id="A0A1B1S7Z5"/>
<dbReference type="RefSeq" id="WP_068960281.1">
    <property type="nucleotide sequence ID" value="NZ_CP015402.2"/>
</dbReference>
<sequence length="586" mass="64835">MRIPSVTLCVLLCTFISSCNKDDIIVDNGTLKPIIILDNVSGVYNVKVGKELSISPTYRNADDALFSWTIDGKLVSNQKAFSHTWEEAGDVFITLRVDNENGYAAEELKVEVKDLLPPAINLFIPSKGLKVQKGHDLLLAPEIANQDIGDFKIEWLRNGIVVSDKLTYIFNEENLGSYPITIRASNEDGLTEEELEIEVVENMPYSVSFQKPYYNAKETTKFTFAGRSVFLKPQLEYFDNPAFQWAVNGKAVEGATEPLLIFTPEKDGEYLISVVVTEEENGISVESKIRVVCEPGAQSSRYRAANTSSSAYSTNVFEFLPAPGQFVNETNSGGFKGDEITFNAANQYAAERLANKKYVSLGSFGGYVIVGFDHSIPNKGGYDFAIQGNAFLSDQGGSNEPGIVWVMQDVNGNGLPDDEWYELKGSETGNGSTIQDYEVTYYRPASAHSNVYWTDNLGNSGSVDYNSYHQQSSYYPLWMNQESYTLTGTRLLPKNIQIPSSGFWNNQAYEWGYVDNIGSDCIGGDSYDGTGQMNGFKISNAIFKDGTPVKLEYIDFIKVQCGVLAKSGPLGEISTEVFSFQDLNIK</sequence>
<dbReference type="InterPro" id="IPR000601">
    <property type="entry name" value="PKD_dom"/>
</dbReference>
<dbReference type="Proteomes" id="UP000186351">
    <property type="component" value="Chromosome"/>
</dbReference>
<dbReference type="PROSITE" id="PS50093">
    <property type="entry name" value="PKD"/>
    <property type="match status" value="1"/>
</dbReference>
<proteinExistence type="predicted"/>
<keyword evidence="3" id="KW-1185">Reference proteome</keyword>
<dbReference type="Pfam" id="PF16820">
    <property type="entry name" value="PKD_3"/>
    <property type="match status" value="2"/>
</dbReference>